<name>A0A7T0LM45_9ACTO</name>
<evidence type="ECO:0000256" key="3">
    <source>
        <dbReference type="SAM" id="MobiDB-lite"/>
    </source>
</evidence>
<dbReference type="GO" id="GO:0016757">
    <property type="term" value="F:glycosyltransferase activity"/>
    <property type="evidence" value="ECO:0007669"/>
    <property type="project" value="UniProtKB-KW"/>
</dbReference>
<dbReference type="PANTHER" id="PTHR12526:SF510">
    <property type="entry name" value="D-INOSITOL 3-PHOSPHATE GLYCOSYLTRANSFERASE"/>
    <property type="match status" value="1"/>
</dbReference>
<dbReference type="EMBL" id="CP063989">
    <property type="protein sequence ID" value="QPL06329.1"/>
    <property type="molecule type" value="Genomic_DNA"/>
</dbReference>
<evidence type="ECO:0000259" key="4">
    <source>
        <dbReference type="Pfam" id="PF13439"/>
    </source>
</evidence>
<evidence type="ECO:0000313" key="6">
    <source>
        <dbReference type="Proteomes" id="UP000594637"/>
    </source>
</evidence>
<feature type="region of interest" description="Disordered" evidence="3">
    <location>
        <begin position="371"/>
        <end position="403"/>
    </location>
</feature>
<organism evidence="5 6">
    <name type="scientific">Actinomyces respiraculi</name>
    <dbReference type="NCBI Taxonomy" id="2744574"/>
    <lineage>
        <taxon>Bacteria</taxon>
        <taxon>Bacillati</taxon>
        <taxon>Actinomycetota</taxon>
        <taxon>Actinomycetes</taxon>
        <taxon>Actinomycetales</taxon>
        <taxon>Actinomycetaceae</taxon>
        <taxon>Actinomyces</taxon>
    </lineage>
</organism>
<keyword evidence="1" id="KW-0328">Glycosyltransferase</keyword>
<reference evidence="5 6" key="1">
    <citation type="submission" date="2020-11" db="EMBL/GenBank/DDBJ databases">
        <title>Actinomyces sp. ZJ750.</title>
        <authorList>
            <person name="Zhou J."/>
        </authorList>
    </citation>
    <scope>NUCLEOTIDE SEQUENCE [LARGE SCALE GENOMIC DNA]</scope>
    <source>
        <strain evidence="5 6">ZJ750</strain>
    </source>
</reference>
<keyword evidence="6" id="KW-1185">Reference proteome</keyword>
<dbReference type="CDD" id="cd03801">
    <property type="entry name" value="GT4_PimA-like"/>
    <property type="match status" value="1"/>
</dbReference>
<dbReference type="SUPFAM" id="SSF53756">
    <property type="entry name" value="UDP-Glycosyltransferase/glycogen phosphorylase"/>
    <property type="match status" value="1"/>
</dbReference>
<evidence type="ECO:0000313" key="5">
    <source>
        <dbReference type="EMBL" id="QPL06329.1"/>
    </source>
</evidence>
<dbReference type="RefSeq" id="WP_166858766.1">
    <property type="nucleotide sequence ID" value="NZ_CP063989.1"/>
</dbReference>
<dbReference type="Pfam" id="PF13692">
    <property type="entry name" value="Glyco_trans_1_4"/>
    <property type="match status" value="1"/>
</dbReference>
<dbReference type="Proteomes" id="UP000594637">
    <property type="component" value="Chromosome"/>
</dbReference>
<dbReference type="Pfam" id="PF13439">
    <property type="entry name" value="Glyco_transf_4"/>
    <property type="match status" value="1"/>
</dbReference>
<keyword evidence="2 5" id="KW-0808">Transferase</keyword>
<proteinExistence type="predicted"/>
<dbReference type="AlphaFoldDB" id="A0A7T0LM45"/>
<feature type="domain" description="Glycosyltransferase subfamily 4-like N-terminal" evidence="4">
    <location>
        <begin position="24"/>
        <end position="173"/>
    </location>
</feature>
<dbReference type="KEGG" id="arep:ID810_05395"/>
<sequence length="403" mass="41161">MSNTVHDTPAEQLRVLELAGSAAGGVRTHLAECARLLSEGGHDVLVAAPTAVTTGVDLGGARSRELRLGPRPGPGDAALISRIAYLARHADAVHAHGLRAGALAALALGPRRRRRLVVTLHNRPVGGRLTTAIGERLEALVAARADVVLAVSPDLAESVRGRGAREVEIAIIPAPDRRREAGAPAASSIESAWHGARLKVLTVARLAPQKGLDTLLDAAALLAQRLPASLGRLVWSVAGAGPLEPALAGRIAAEGLPVLLLGRREDVAVLMSAADVVVQTSQWEGQPLTIQEALRAGAAVVATDVGGTALTAGGGAVLVEPDAEAVAEAISHLLTDAEALAQARQAARRAAASLPGEQALAAQLEGVLRGAGARPRDRRLGAGRATDESAAPQHEAPGAEEDV</sequence>
<evidence type="ECO:0000256" key="1">
    <source>
        <dbReference type="ARBA" id="ARBA00022676"/>
    </source>
</evidence>
<dbReference type="InterPro" id="IPR028098">
    <property type="entry name" value="Glyco_trans_4-like_N"/>
</dbReference>
<gene>
    <name evidence="5" type="ORF">ID810_05395</name>
</gene>
<accession>A0A7T0LM45</accession>
<dbReference type="PANTHER" id="PTHR12526">
    <property type="entry name" value="GLYCOSYLTRANSFERASE"/>
    <property type="match status" value="1"/>
</dbReference>
<evidence type="ECO:0000256" key="2">
    <source>
        <dbReference type="ARBA" id="ARBA00022679"/>
    </source>
</evidence>
<protein>
    <submittedName>
        <fullName evidence="5">Glycosyltransferase family 4 protein</fullName>
    </submittedName>
</protein>
<dbReference type="Gene3D" id="3.40.50.2000">
    <property type="entry name" value="Glycogen Phosphorylase B"/>
    <property type="match status" value="2"/>
</dbReference>